<dbReference type="EMBL" id="CP010086">
    <property type="protein sequence ID" value="AJG99402.1"/>
    <property type="molecule type" value="Genomic_DNA"/>
</dbReference>
<dbReference type="STRING" id="1520.LF65_02829"/>
<dbReference type="Gene3D" id="1.25.40.10">
    <property type="entry name" value="Tetratricopeptide repeat domain"/>
    <property type="match status" value="1"/>
</dbReference>
<reference evidence="3" key="1">
    <citation type="submission" date="2014-12" db="EMBL/GenBank/DDBJ databases">
        <title>Genome sequence of Clostridium beijerinckii strain 59B.</title>
        <authorList>
            <person name="Little G.T."/>
            <person name="Minton N.P."/>
        </authorList>
    </citation>
    <scope>NUCLEOTIDE SEQUENCE [LARGE SCALE GENOMIC DNA]</scope>
    <source>
        <strain evidence="3">59B</strain>
    </source>
</reference>
<dbReference type="PROSITE" id="PS50005">
    <property type="entry name" value="TPR"/>
    <property type="match status" value="1"/>
</dbReference>
<gene>
    <name evidence="2" type="ORF">LF65_02829</name>
</gene>
<dbReference type="InterPro" id="IPR029063">
    <property type="entry name" value="SAM-dependent_MTases_sf"/>
</dbReference>
<dbReference type="Pfam" id="PF00515">
    <property type="entry name" value="TPR_1"/>
    <property type="match status" value="1"/>
</dbReference>
<proteinExistence type="predicted"/>
<evidence type="ECO:0000313" key="3">
    <source>
        <dbReference type="Proteomes" id="UP000031866"/>
    </source>
</evidence>
<dbReference type="OrthoDB" id="5166699at2"/>
<evidence type="ECO:0000256" key="1">
    <source>
        <dbReference type="PROSITE-ProRule" id="PRU00339"/>
    </source>
</evidence>
<evidence type="ECO:0000313" key="2">
    <source>
        <dbReference type="EMBL" id="AJG99402.1"/>
    </source>
</evidence>
<dbReference type="KEGG" id="cbei:LF65_02829"/>
<organism evidence="2 3">
    <name type="scientific">Clostridium beijerinckii</name>
    <name type="common">Clostridium MP</name>
    <dbReference type="NCBI Taxonomy" id="1520"/>
    <lineage>
        <taxon>Bacteria</taxon>
        <taxon>Bacillati</taxon>
        <taxon>Bacillota</taxon>
        <taxon>Clostridia</taxon>
        <taxon>Eubacteriales</taxon>
        <taxon>Clostridiaceae</taxon>
        <taxon>Clostridium</taxon>
    </lineage>
</organism>
<protein>
    <submittedName>
        <fullName evidence="2">Uncharacterized protein</fullName>
    </submittedName>
</protein>
<dbReference type="InterPro" id="IPR011990">
    <property type="entry name" value="TPR-like_helical_dom_sf"/>
</dbReference>
<dbReference type="Proteomes" id="UP000031866">
    <property type="component" value="Chromosome"/>
</dbReference>
<accession>A0A0B5QMZ9</accession>
<dbReference type="RefSeq" id="WP_041896832.1">
    <property type="nucleotide sequence ID" value="NZ_CP010086.2"/>
</dbReference>
<dbReference type="SMART" id="SM00028">
    <property type="entry name" value="TPR"/>
    <property type="match status" value="1"/>
</dbReference>
<dbReference type="InterPro" id="IPR019734">
    <property type="entry name" value="TPR_rpt"/>
</dbReference>
<keyword evidence="1" id="KW-0802">TPR repeat</keyword>
<dbReference type="SUPFAM" id="SSF48452">
    <property type="entry name" value="TPR-like"/>
    <property type="match status" value="1"/>
</dbReference>
<sequence>MSEKNKKYNITKASNSKVNESSGAIVEAEKPLSQSMLWKLQTEFFANQGPEAWIKGIVPQYITTNPYIANQYAKTVFGYLRDYVAREDVDKNTVIYIMELAAGVGRFTYTFLKRFLHMIENSSLKDIKFKYIVTDFAERNIEYWQNHSFLSPYFEAGILDCATFDISKDDEIRLRHSGEVLSKGKMKNPLILFANYTFDSLPQDTFYVNNGEIYEGVITITSPDEKGDPNDKSILAGLDYYYTDKKIDGNSYYEDKNLNDVLMHYKNSLEDTAFYMPIIGLRCISRLRKLFNDDVILISADKGYKNEESMDKNYHPFLSKHGCISMTVNFHAIELYFKELGGKAIHSIYEHENINVSLFMASNSDNDFIETSMAYNEIIESVGPDDFYIMKKAIMPLSNSLTTKELLTFLRFTVWDSRTLLELYNILIERIENEENFPKDELADAINKVWEYYFPIGEEGDLGYYFGSILGYLGYDNDALKLLETSLEFYGECPETNYEIALCYYNLQQIDKALEYTEKSIELDPDFEQGKNLKNIIEDILSDN</sequence>
<dbReference type="SUPFAM" id="SSF53335">
    <property type="entry name" value="S-adenosyl-L-methionine-dependent methyltransferases"/>
    <property type="match status" value="1"/>
</dbReference>
<feature type="repeat" description="TPR" evidence="1">
    <location>
        <begin position="494"/>
        <end position="527"/>
    </location>
</feature>
<dbReference type="InterPro" id="IPR038375">
    <property type="entry name" value="NDUFAF7_sf"/>
</dbReference>
<dbReference type="AlphaFoldDB" id="A0A0B5QMZ9"/>
<dbReference type="Gene3D" id="3.40.50.12710">
    <property type="match status" value="1"/>
</dbReference>
<name>A0A0B5QMZ9_CLOBE</name>